<dbReference type="Proteomes" id="UP000250235">
    <property type="component" value="Unassembled WGS sequence"/>
</dbReference>
<organism evidence="1 2">
    <name type="scientific">Dorcoceras hygrometricum</name>
    <dbReference type="NCBI Taxonomy" id="472368"/>
    <lineage>
        <taxon>Eukaryota</taxon>
        <taxon>Viridiplantae</taxon>
        <taxon>Streptophyta</taxon>
        <taxon>Embryophyta</taxon>
        <taxon>Tracheophyta</taxon>
        <taxon>Spermatophyta</taxon>
        <taxon>Magnoliopsida</taxon>
        <taxon>eudicotyledons</taxon>
        <taxon>Gunneridae</taxon>
        <taxon>Pentapetalae</taxon>
        <taxon>asterids</taxon>
        <taxon>lamiids</taxon>
        <taxon>Lamiales</taxon>
        <taxon>Gesneriaceae</taxon>
        <taxon>Didymocarpoideae</taxon>
        <taxon>Trichosporeae</taxon>
        <taxon>Loxocarpinae</taxon>
        <taxon>Dorcoceras</taxon>
    </lineage>
</organism>
<evidence type="ECO:0000313" key="1">
    <source>
        <dbReference type="EMBL" id="KZV31114.1"/>
    </source>
</evidence>
<dbReference type="EMBL" id="KV007741">
    <property type="protein sequence ID" value="KZV31114.1"/>
    <property type="molecule type" value="Genomic_DNA"/>
</dbReference>
<sequence length="131" mass="14239">MARFMMVLGWSRGGPWLEDMVARRLGRAMKHARRKVGATNVLLSFVVLAEICASCLELWLVHRGPADPGVVLPTGLRPVVVGGGRTKGCGRRRRGEHCMGIEHDEPLASLGLNGAGDDRADEYIPTGHEDL</sequence>
<accession>A0A2Z7B9B4</accession>
<keyword evidence="2" id="KW-1185">Reference proteome</keyword>
<dbReference type="AlphaFoldDB" id="A0A2Z7B9B4"/>
<gene>
    <name evidence="1" type="ORF">F511_30529</name>
</gene>
<evidence type="ECO:0000313" key="2">
    <source>
        <dbReference type="Proteomes" id="UP000250235"/>
    </source>
</evidence>
<proteinExistence type="predicted"/>
<reference evidence="1 2" key="1">
    <citation type="journal article" date="2015" name="Proc. Natl. Acad. Sci. U.S.A.">
        <title>The resurrection genome of Boea hygrometrica: A blueprint for survival of dehydration.</title>
        <authorList>
            <person name="Xiao L."/>
            <person name="Yang G."/>
            <person name="Zhang L."/>
            <person name="Yang X."/>
            <person name="Zhao S."/>
            <person name="Ji Z."/>
            <person name="Zhou Q."/>
            <person name="Hu M."/>
            <person name="Wang Y."/>
            <person name="Chen M."/>
            <person name="Xu Y."/>
            <person name="Jin H."/>
            <person name="Xiao X."/>
            <person name="Hu G."/>
            <person name="Bao F."/>
            <person name="Hu Y."/>
            <person name="Wan P."/>
            <person name="Li L."/>
            <person name="Deng X."/>
            <person name="Kuang T."/>
            <person name="Xiang C."/>
            <person name="Zhu J.K."/>
            <person name="Oliver M.J."/>
            <person name="He Y."/>
        </authorList>
    </citation>
    <scope>NUCLEOTIDE SEQUENCE [LARGE SCALE GENOMIC DNA]</scope>
    <source>
        <strain evidence="2">cv. XS01</strain>
    </source>
</reference>
<name>A0A2Z7B9B4_9LAMI</name>
<protein>
    <submittedName>
        <fullName evidence="1">Uncharacterized protein</fullName>
    </submittedName>
</protein>